<comment type="caution">
    <text evidence="18">The sequence shown here is derived from an EMBL/GenBank/DDBJ whole genome shotgun (WGS) entry which is preliminary data.</text>
</comment>
<gene>
    <name evidence="18" type="ORF">SR41_06000</name>
</gene>
<evidence type="ECO:0000256" key="1">
    <source>
        <dbReference type="ARBA" id="ARBA00001772"/>
    </source>
</evidence>
<evidence type="ECO:0000256" key="11">
    <source>
        <dbReference type="ARBA" id="ARBA00022825"/>
    </source>
</evidence>
<evidence type="ECO:0000256" key="2">
    <source>
        <dbReference type="ARBA" id="ARBA00004418"/>
    </source>
</evidence>
<feature type="active site" description="Charge relay system" evidence="14">
    <location>
        <position position="124"/>
    </location>
</feature>
<dbReference type="Pfam" id="PF00595">
    <property type="entry name" value="PDZ"/>
    <property type="match status" value="1"/>
</dbReference>
<feature type="binding site" evidence="15">
    <location>
        <position position="160"/>
    </location>
    <ligand>
        <name>substrate</name>
    </ligand>
</feature>
<dbReference type="Proteomes" id="UP000033203">
    <property type="component" value="Unassembled WGS sequence"/>
</dbReference>
<comment type="similarity">
    <text evidence="3">Belongs to the peptidase S1C family.</text>
</comment>
<name>A0A0D1MNL3_9SPHN</name>
<evidence type="ECO:0000256" key="14">
    <source>
        <dbReference type="PIRSR" id="PIRSR611782-1"/>
    </source>
</evidence>
<dbReference type="GO" id="GO:0006508">
    <property type="term" value="P:proteolysis"/>
    <property type="evidence" value="ECO:0007669"/>
    <property type="project" value="UniProtKB-KW"/>
</dbReference>
<dbReference type="PRINTS" id="PR00834">
    <property type="entry name" value="PROTEASES2C"/>
</dbReference>
<dbReference type="GeneID" id="93796569"/>
<evidence type="ECO:0000256" key="13">
    <source>
        <dbReference type="ARBA" id="ARBA00032850"/>
    </source>
</evidence>
<evidence type="ECO:0000256" key="3">
    <source>
        <dbReference type="ARBA" id="ARBA00010541"/>
    </source>
</evidence>
<dbReference type="GO" id="GO:0042597">
    <property type="term" value="C:periplasmic space"/>
    <property type="evidence" value="ECO:0007669"/>
    <property type="project" value="UniProtKB-SubCell"/>
</dbReference>
<dbReference type="SMR" id="A0A0D1MNL3"/>
<comment type="subcellular location">
    <subcellularLocation>
        <location evidence="2">Periplasm</location>
    </subcellularLocation>
</comment>
<dbReference type="NCBIfam" id="TIGR02037">
    <property type="entry name" value="degP_htrA_DO"/>
    <property type="match status" value="1"/>
</dbReference>
<keyword evidence="6 18" id="KW-0645">Protease</keyword>
<protein>
    <recommendedName>
        <fullName evidence="5">Probable periplasmic serine endoprotease DegP-like</fullName>
        <ecNumber evidence="4">3.4.21.107</ecNumber>
    </recommendedName>
    <alternativeName>
        <fullName evidence="13">Protease Do</fullName>
    </alternativeName>
</protein>
<dbReference type="Pfam" id="PF13180">
    <property type="entry name" value="PDZ_2"/>
    <property type="match status" value="1"/>
</dbReference>
<feature type="region of interest" description="Disordered" evidence="16">
    <location>
        <begin position="390"/>
        <end position="429"/>
    </location>
</feature>
<feature type="active site" description="Charge relay system" evidence="14">
    <location>
        <position position="160"/>
    </location>
</feature>
<dbReference type="PANTHER" id="PTHR22939">
    <property type="entry name" value="SERINE PROTEASE FAMILY S1C HTRA-RELATED"/>
    <property type="match status" value="1"/>
</dbReference>
<feature type="chain" id="PRO_5039705740" description="Probable periplasmic serine endoprotease DegP-like" evidence="17">
    <location>
        <begin position="22"/>
        <end position="518"/>
    </location>
</feature>
<dbReference type="AlphaFoldDB" id="A0A0D1MNL3"/>
<evidence type="ECO:0000256" key="15">
    <source>
        <dbReference type="PIRSR" id="PIRSR611782-2"/>
    </source>
</evidence>
<feature type="compositionally biased region" description="Gly residues" evidence="16">
    <location>
        <begin position="396"/>
        <end position="407"/>
    </location>
</feature>
<dbReference type="EC" id="3.4.21.107" evidence="4"/>
<evidence type="ECO:0000256" key="7">
    <source>
        <dbReference type="ARBA" id="ARBA00022729"/>
    </source>
</evidence>
<keyword evidence="7 17" id="KW-0732">Signal</keyword>
<keyword evidence="9" id="KW-0574">Periplasm</keyword>
<keyword evidence="11" id="KW-0720">Serine protease</keyword>
<feature type="active site" description="Charge relay system" evidence="14">
    <location>
        <position position="234"/>
    </location>
</feature>
<feature type="binding site" evidence="15">
    <location>
        <position position="124"/>
    </location>
    <ligand>
        <name>substrate</name>
    </ligand>
</feature>
<dbReference type="InterPro" id="IPR009003">
    <property type="entry name" value="Peptidase_S1_PA"/>
</dbReference>
<dbReference type="SUPFAM" id="SSF50494">
    <property type="entry name" value="Trypsin-like serine proteases"/>
    <property type="match status" value="1"/>
</dbReference>
<dbReference type="SUPFAM" id="SSF50156">
    <property type="entry name" value="PDZ domain-like"/>
    <property type="match status" value="2"/>
</dbReference>
<comment type="catalytic activity">
    <reaction evidence="1">
        <text>Acts on substrates that are at least partially unfolded. The cleavage site P1 residue is normally between a pair of hydrophobic residues, such as Val-|-Val.</text>
        <dbReference type="EC" id="3.4.21.107"/>
    </reaction>
</comment>
<dbReference type="EMBL" id="JXTP01000022">
    <property type="protein sequence ID" value="KIU29026.1"/>
    <property type="molecule type" value="Genomic_DNA"/>
</dbReference>
<evidence type="ECO:0000256" key="5">
    <source>
        <dbReference type="ARBA" id="ARBA00013958"/>
    </source>
</evidence>
<evidence type="ECO:0000256" key="9">
    <source>
        <dbReference type="ARBA" id="ARBA00022764"/>
    </source>
</evidence>
<evidence type="ECO:0000256" key="8">
    <source>
        <dbReference type="ARBA" id="ARBA00022737"/>
    </source>
</evidence>
<dbReference type="GO" id="GO:0004252">
    <property type="term" value="F:serine-type endopeptidase activity"/>
    <property type="evidence" value="ECO:0007669"/>
    <property type="project" value="InterPro"/>
</dbReference>
<keyword evidence="8" id="KW-0677">Repeat</keyword>
<keyword evidence="10" id="KW-0378">Hydrolase</keyword>
<dbReference type="InterPro" id="IPR001478">
    <property type="entry name" value="PDZ"/>
</dbReference>
<dbReference type="InterPro" id="IPR036034">
    <property type="entry name" value="PDZ_sf"/>
</dbReference>
<evidence type="ECO:0000313" key="18">
    <source>
        <dbReference type="EMBL" id="KIU29026.1"/>
    </source>
</evidence>
<evidence type="ECO:0000256" key="17">
    <source>
        <dbReference type="SAM" id="SignalP"/>
    </source>
</evidence>
<dbReference type="InterPro" id="IPR001940">
    <property type="entry name" value="Peptidase_S1C"/>
</dbReference>
<evidence type="ECO:0000256" key="4">
    <source>
        <dbReference type="ARBA" id="ARBA00013035"/>
    </source>
</evidence>
<evidence type="ECO:0000256" key="12">
    <source>
        <dbReference type="ARBA" id="ARBA00023016"/>
    </source>
</evidence>
<evidence type="ECO:0000313" key="19">
    <source>
        <dbReference type="Proteomes" id="UP000033203"/>
    </source>
</evidence>
<reference evidence="18 19" key="1">
    <citation type="submission" date="2015-01" db="EMBL/GenBank/DDBJ databases">
        <title>Genome of Sphingomonas taxi strain 30a.</title>
        <authorList>
            <person name="Eevers N."/>
            <person name="Van Hamme J."/>
            <person name="Bottos E."/>
            <person name="Weyens N."/>
            <person name="Vangronsveld J."/>
        </authorList>
    </citation>
    <scope>NUCLEOTIDE SEQUENCE [LARGE SCALE GENOMIC DNA]</scope>
    <source>
        <strain evidence="18 19">30a</strain>
    </source>
</reference>
<proteinExistence type="inferred from homology"/>
<organism evidence="18 19">
    <name type="scientific">Sphingomonas melonis</name>
    <dbReference type="NCBI Taxonomy" id="152682"/>
    <lineage>
        <taxon>Bacteria</taxon>
        <taxon>Pseudomonadati</taxon>
        <taxon>Pseudomonadota</taxon>
        <taxon>Alphaproteobacteria</taxon>
        <taxon>Sphingomonadales</taxon>
        <taxon>Sphingomonadaceae</taxon>
        <taxon>Sphingomonas</taxon>
    </lineage>
</organism>
<dbReference type="SMART" id="SM00228">
    <property type="entry name" value="PDZ"/>
    <property type="match status" value="2"/>
</dbReference>
<dbReference type="Gene3D" id="2.40.10.120">
    <property type="match status" value="1"/>
</dbReference>
<feature type="signal peptide" evidence="17">
    <location>
        <begin position="1"/>
        <end position="21"/>
    </location>
</feature>
<keyword evidence="12" id="KW-0346">Stress response</keyword>
<evidence type="ECO:0000256" key="16">
    <source>
        <dbReference type="SAM" id="MobiDB-lite"/>
    </source>
</evidence>
<sequence length="518" mass="52554">MRYAYAITSALLLGGATATLALQPSVAQQAQNEPGAIQASVPRSGAPMSFADMVAKLQPAVVNISTKQTIVQRQQANPFSGTPFGDLFGGMGMGGQGAPVKREGASLGSGFLISPDGYVVTNNHVIAPGAQGATVNSITVTLNNNKEYTAKVIGKDQDSDLALLKIDATNLPYVKWGDSSKARVGDWVLAIGEPFGLGGTVTAGIISAINRVTGQGGAYDRFIQTDASINQGNSGGPMFDLNGNVIGVNSQIFSQSGGNIGIGFAIPAATAKPIIETFMKGGKITRGYIGVTIGGAVDDDAAAALGIPKGQGELIAGVEPTGPSAKAGLRSGDVVTRINGQDVNPNQTLTYLVSNLQPGTTARFDILRGGKPMTINIAVATRPSNEQLQARANGGEDSGGFGPNGGQGDDDGSDDGTTQGTTAPLGLNVQPLTPGIARAIGVDPTVQGVVIATVDASSDAAGKLKRGDVIQGINGNPVRTAADVARIVAQAKAAGRPQVLLLVQRGRGAPGFIPLKVK</sequence>
<dbReference type="PROSITE" id="PS50106">
    <property type="entry name" value="PDZ"/>
    <property type="match status" value="2"/>
</dbReference>
<dbReference type="InterPro" id="IPR011782">
    <property type="entry name" value="Pept_S1C_Do"/>
</dbReference>
<dbReference type="Gene3D" id="2.30.42.10">
    <property type="match status" value="2"/>
</dbReference>
<dbReference type="PATRIC" id="fig|1549858.7.peg.2949"/>
<dbReference type="RefSeq" id="WP_017977592.1">
    <property type="nucleotide sequence ID" value="NZ_CP023705.1"/>
</dbReference>
<dbReference type="PANTHER" id="PTHR22939:SF130">
    <property type="entry name" value="PERIPLASMIC SERINE ENDOPROTEASE DEGP-LIKE-RELATED"/>
    <property type="match status" value="1"/>
</dbReference>
<evidence type="ECO:0000256" key="10">
    <source>
        <dbReference type="ARBA" id="ARBA00022801"/>
    </source>
</evidence>
<dbReference type="Pfam" id="PF13365">
    <property type="entry name" value="Trypsin_2"/>
    <property type="match status" value="1"/>
</dbReference>
<evidence type="ECO:0000256" key="6">
    <source>
        <dbReference type="ARBA" id="ARBA00022670"/>
    </source>
</evidence>
<accession>A0A0D1MNL3</accession>
<feature type="binding site" evidence="15">
    <location>
        <begin position="232"/>
        <end position="234"/>
    </location>
    <ligand>
        <name>substrate</name>
    </ligand>
</feature>